<dbReference type="Proteomes" id="UP000014012">
    <property type="component" value="Unassembled WGS sequence"/>
</dbReference>
<evidence type="ECO:0000313" key="2">
    <source>
        <dbReference type="Proteomes" id="UP000014012"/>
    </source>
</evidence>
<dbReference type="STRING" id="703.SAMEA2665130_01427"/>
<name>R8AQZ5_PLESH</name>
<dbReference type="AlphaFoldDB" id="R8AQZ5"/>
<protein>
    <submittedName>
        <fullName evidence="1">Uncharacterized protein</fullName>
    </submittedName>
</protein>
<proteinExistence type="predicted"/>
<evidence type="ECO:0000313" key="1">
    <source>
        <dbReference type="EMBL" id="EON88755.1"/>
    </source>
</evidence>
<keyword evidence="2" id="KW-1185">Reference proteome</keyword>
<reference evidence="1 2" key="1">
    <citation type="journal article" date="2013" name="Genome Announc.">
        <title>Genome Sequence of Plesiomonas shigelloides Strain 302-73 (Serotype O1).</title>
        <authorList>
            <person name="Pique N."/>
            <person name="Aquilini E."/>
            <person name="Alioto T."/>
            <person name="Minana-Galbis D."/>
            <person name="Tomas J.M."/>
        </authorList>
    </citation>
    <scope>NUCLEOTIDE SEQUENCE [LARGE SCALE GENOMIC DNA]</scope>
    <source>
        <strain evidence="1 2">302-73</strain>
    </source>
</reference>
<dbReference type="EMBL" id="AQQO01000209">
    <property type="protein sequence ID" value="EON88755.1"/>
    <property type="molecule type" value="Genomic_DNA"/>
</dbReference>
<comment type="caution">
    <text evidence="1">The sequence shown here is derived from an EMBL/GenBank/DDBJ whole genome shotgun (WGS) entry which is preliminary data.</text>
</comment>
<organism evidence="1 2">
    <name type="scientific">Plesiomonas shigelloides 302-73</name>
    <dbReference type="NCBI Taxonomy" id="1315976"/>
    <lineage>
        <taxon>Bacteria</taxon>
        <taxon>Pseudomonadati</taxon>
        <taxon>Pseudomonadota</taxon>
        <taxon>Gammaproteobacteria</taxon>
        <taxon>Enterobacterales</taxon>
        <taxon>Enterobacteriaceae</taxon>
        <taxon>Plesiomonas</taxon>
    </lineage>
</organism>
<gene>
    <name evidence="1" type="ORF">PLESHI_08954</name>
</gene>
<dbReference type="HOGENOM" id="CLU_2603016_0_0_6"/>
<sequence length="79" mass="9355">MLFVHRFRDNKKLKQGHFEMGIHYVNFMPISNRCARRRATLCPLAKCYQERHLTYILAECDNIKTAVVEYYGKSGVLFI</sequence>
<accession>R8AQZ5</accession>